<evidence type="ECO:0000313" key="2">
    <source>
        <dbReference type="Proteomes" id="UP000308836"/>
    </source>
</evidence>
<keyword evidence="2" id="KW-1185">Reference proteome</keyword>
<reference evidence="1" key="1">
    <citation type="submission" date="2019-04" db="EMBL/GenBank/DDBJ databases">
        <title>Microbes associate with the intestines of laboratory mice.</title>
        <authorList>
            <person name="Navarre W."/>
            <person name="Wong E."/>
            <person name="Huang K."/>
            <person name="Tropini C."/>
            <person name="Ng K."/>
            <person name="Yu B."/>
        </authorList>
    </citation>
    <scope>NUCLEOTIDE SEQUENCE</scope>
    <source>
        <strain evidence="1">NM09_H32</strain>
    </source>
</reference>
<organism evidence="1 2">
    <name type="scientific">Dubosiella muris</name>
    <dbReference type="NCBI Taxonomy" id="3038133"/>
    <lineage>
        <taxon>Bacteria</taxon>
        <taxon>Bacillati</taxon>
        <taxon>Bacillota</taxon>
        <taxon>Erysipelotrichia</taxon>
        <taxon>Erysipelotrichales</taxon>
        <taxon>Erysipelotrichaceae</taxon>
        <taxon>Dubosiella</taxon>
    </lineage>
</organism>
<gene>
    <name evidence="1" type="ORF">E5336_06995</name>
</gene>
<name>A0AC61R7L1_9FIRM</name>
<sequence length="363" mass="39451">MNQLLLCVCLSVSLVFSTSIEDRSSFCARQILHYTRLQQRCLQALHHLDQKNDALRKQVAAFESQKEQTGLYLLAEQMGVEASWDEEAFLRQAQSALADQAHREQIESVTKTYRSRLKKAEARKAYWIQVQETLFLDNPQLRGFRPGGMREAAQTLAGTEDLPVFGSIGVTKETGNSCLGLVDGSRIEASASFLAPFANASLSAGTWAYPQGGLHLGADYAVPMHTPLLAPAPGIVLYANAPVEEDGGFLGNWCGWPAGAGNSICLLCKVGDTFYVLTFSHLSRSLFVRAGQSVQQGDVLALSGNSGNSTGPHCHIEVFSLAADADFVLQYFIESADFSLGNGWDAPATCSPYACRIQPETIF</sequence>
<protein>
    <submittedName>
        <fullName evidence="1">M23 family metallopeptidase</fullName>
    </submittedName>
</protein>
<dbReference type="Proteomes" id="UP000308836">
    <property type="component" value="Unassembled WGS sequence"/>
</dbReference>
<evidence type="ECO:0000313" key="1">
    <source>
        <dbReference type="EMBL" id="TGY65891.1"/>
    </source>
</evidence>
<comment type="caution">
    <text evidence="1">The sequence shown here is derived from an EMBL/GenBank/DDBJ whole genome shotgun (WGS) entry which is preliminary data.</text>
</comment>
<dbReference type="EMBL" id="SRYG01000012">
    <property type="protein sequence ID" value="TGY65891.1"/>
    <property type="molecule type" value="Genomic_DNA"/>
</dbReference>
<accession>A0AC61R7L1</accession>
<proteinExistence type="predicted"/>